<keyword evidence="2" id="KW-1185">Reference proteome</keyword>
<accession>A0AA88N9L7</accession>
<sequence>MVLGVLLSHHPTAACRVQGQSLFGLGYGMHHCRSRGHSPPHQAWNPLLIIKGTCSNCENGLLNHIPLEGRARERVAPCEGIPHFNESPVSPASATGHTCCVFPLSFLLTLIKAVQVTVSV</sequence>
<comment type="caution">
    <text evidence="1">The sequence shown here is derived from an EMBL/GenBank/DDBJ whole genome shotgun (WGS) entry which is preliminary data.</text>
</comment>
<proteinExistence type="predicted"/>
<protein>
    <submittedName>
        <fullName evidence="1">Uncharacterized protein</fullName>
    </submittedName>
</protein>
<organism evidence="1 2">
    <name type="scientific">Tachysurus vachellii</name>
    <name type="common">Darkbarbel catfish</name>
    <name type="synonym">Pelteobagrus vachellii</name>
    <dbReference type="NCBI Taxonomy" id="175792"/>
    <lineage>
        <taxon>Eukaryota</taxon>
        <taxon>Metazoa</taxon>
        <taxon>Chordata</taxon>
        <taxon>Craniata</taxon>
        <taxon>Vertebrata</taxon>
        <taxon>Euteleostomi</taxon>
        <taxon>Actinopterygii</taxon>
        <taxon>Neopterygii</taxon>
        <taxon>Teleostei</taxon>
        <taxon>Ostariophysi</taxon>
        <taxon>Siluriformes</taxon>
        <taxon>Bagridae</taxon>
        <taxon>Tachysurus</taxon>
    </lineage>
</organism>
<dbReference type="Proteomes" id="UP001187315">
    <property type="component" value="Unassembled WGS sequence"/>
</dbReference>
<evidence type="ECO:0000313" key="1">
    <source>
        <dbReference type="EMBL" id="KAK2854677.1"/>
    </source>
</evidence>
<dbReference type="EMBL" id="JAVHJS010000006">
    <property type="protein sequence ID" value="KAK2854677.1"/>
    <property type="molecule type" value="Genomic_DNA"/>
</dbReference>
<dbReference type="AlphaFoldDB" id="A0AA88N9L7"/>
<reference evidence="1" key="1">
    <citation type="submission" date="2023-08" db="EMBL/GenBank/DDBJ databases">
        <title>Pelteobagrus vachellii genome.</title>
        <authorList>
            <person name="Liu H."/>
        </authorList>
    </citation>
    <scope>NUCLEOTIDE SEQUENCE</scope>
    <source>
        <strain evidence="1">PRFRI_2022a</strain>
        <tissue evidence="1">Muscle</tissue>
    </source>
</reference>
<evidence type="ECO:0000313" key="2">
    <source>
        <dbReference type="Proteomes" id="UP001187315"/>
    </source>
</evidence>
<gene>
    <name evidence="1" type="ORF">Q7C36_006546</name>
</gene>
<name>A0AA88N9L7_TACVA</name>